<evidence type="ECO:0000313" key="2">
    <source>
        <dbReference type="Proteomes" id="UP001060085"/>
    </source>
</evidence>
<keyword evidence="2" id="KW-1185">Reference proteome</keyword>
<dbReference type="EMBL" id="CM044702">
    <property type="protein sequence ID" value="KAI5679440.1"/>
    <property type="molecule type" value="Genomic_DNA"/>
</dbReference>
<name>A0ACC0C3H4_CATRO</name>
<sequence length="577" mass="63553">MEAQSPAYGRRWTSESGTANTLGAAAGAAAGRSSSPATQYHHARSTSVAGISNIKRNQNYAAKAAAQRLAQVMASQAADHNNDDDDDDEDDDLDFGFAAPIPRPLSRTLVNTNGTKADTNAKLNNTKPVLPSAKINRSSSTELTRNLVEEASSIRSTSTGRPSMRTTQAAPSSKPPSLRTPMPIPPIDPPSSKPREKRFAPDLGQVGLKDKGDQRAASELHDELDVLQEENESLLEKLRVAEESFEEAEARVKELEKQVAALGEGVSLEAKLLSRKEAALRQREAALKEAKQAKDGTDVEVSSLRSAAKNAKVDATAALDQLQAAQSEVRALHSMTQRMILTQNEMEEVVLKRCWLARYWGLAAKYGICADIAVAKHEYWSSLAPLPFEVVLSAGQKAKEECWEKDDNNTERVKLVQDFNDLTGEGNIESMLSVEMGLNELASLKVEDAIVLSLAQQRRPNSSRTSVSDIKSPGDPKFMEAFELSPEESEDVLFKEAWLTYYWRRAKAHGIEEKIANERLKFWISRSAQSPTSHDAVDVEQGLMELRKLGIEQRLWEASRKEIDHNSSLSNGRKHAR</sequence>
<proteinExistence type="predicted"/>
<evidence type="ECO:0000313" key="1">
    <source>
        <dbReference type="EMBL" id="KAI5679440.1"/>
    </source>
</evidence>
<organism evidence="1 2">
    <name type="scientific">Catharanthus roseus</name>
    <name type="common">Madagascar periwinkle</name>
    <name type="synonym">Vinca rosea</name>
    <dbReference type="NCBI Taxonomy" id="4058"/>
    <lineage>
        <taxon>Eukaryota</taxon>
        <taxon>Viridiplantae</taxon>
        <taxon>Streptophyta</taxon>
        <taxon>Embryophyta</taxon>
        <taxon>Tracheophyta</taxon>
        <taxon>Spermatophyta</taxon>
        <taxon>Magnoliopsida</taxon>
        <taxon>eudicotyledons</taxon>
        <taxon>Gunneridae</taxon>
        <taxon>Pentapetalae</taxon>
        <taxon>asterids</taxon>
        <taxon>lamiids</taxon>
        <taxon>Gentianales</taxon>
        <taxon>Apocynaceae</taxon>
        <taxon>Rauvolfioideae</taxon>
        <taxon>Vinceae</taxon>
        <taxon>Catharanthinae</taxon>
        <taxon>Catharanthus</taxon>
    </lineage>
</organism>
<gene>
    <name evidence="1" type="ORF">M9H77_10390</name>
</gene>
<comment type="caution">
    <text evidence="1">The sequence shown here is derived from an EMBL/GenBank/DDBJ whole genome shotgun (WGS) entry which is preliminary data.</text>
</comment>
<reference evidence="2" key="1">
    <citation type="journal article" date="2023" name="Nat. Plants">
        <title>Single-cell RNA sequencing provides a high-resolution roadmap for understanding the multicellular compartmentation of specialized metabolism.</title>
        <authorList>
            <person name="Sun S."/>
            <person name="Shen X."/>
            <person name="Li Y."/>
            <person name="Li Y."/>
            <person name="Wang S."/>
            <person name="Li R."/>
            <person name="Zhang H."/>
            <person name="Shen G."/>
            <person name="Guo B."/>
            <person name="Wei J."/>
            <person name="Xu J."/>
            <person name="St-Pierre B."/>
            <person name="Chen S."/>
            <person name="Sun C."/>
        </authorList>
    </citation>
    <scope>NUCLEOTIDE SEQUENCE [LARGE SCALE GENOMIC DNA]</scope>
</reference>
<protein>
    <submittedName>
        <fullName evidence="1">Uncharacterized protein</fullName>
    </submittedName>
</protein>
<accession>A0ACC0C3H4</accession>
<dbReference type="Proteomes" id="UP001060085">
    <property type="component" value="Linkage Group LG02"/>
</dbReference>